<dbReference type="Gene3D" id="2.170.120.30">
    <property type="match status" value="2"/>
</dbReference>
<dbReference type="PANTHER" id="PTHR37804">
    <property type="entry name" value="CDAA REGULATORY PROTEIN CDAR"/>
    <property type="match status" value="1"/>
</dbReference>
<dbReference type="Gene3D" id="2.170.120.40">
    <property type="entry name" value="YbbR-like domain"/>
    <property type="match status" value="2"/>
</dbReference>
<dbReference type="Pfam" id="PF07949">
    <property type="entry name" value="YbbR"/>
    <property type="match status" value="3"/>
</dbReference>
<dbReference type="AlphaFoldDB" id="A0A521EV89"/>
<organism evidence="1 2">
    <name type="scientific">Melghirimyces algeriensis</name>
    <dbReference type="NCBI Taxonomy" id="910412"/>
    <lineage>
        <taxon>Bacteria</taxon>
        <taxon>Bacillati</taxon>
        <taxon>Bacillota</taxon>
        <taxon>Bacilli</taxon>
        <taxon>Bacillales</taxon>
        <taxon>Thermoactinomycetaceae</taxon>
        <taxon>Melghirimyces</taxon>
    </lineage>
</organism>
<accession>A0A521EV89</accession>
<dbReference type="InterPro" id="IPR053154">
    <property type="entry name" value="c-di-AMP_regulator"/>
</dbReference>
<keyword evidence="2" id="KW-1185">Reference proteome</keyword>
<sequence length="401" mass="44751">MDKWLQNDTVAKLVAFLLAVMLWLVVSDETNQFQDHDTNNIVSNVVLDAYYDEDKFEIRGLPETITLHAQGPDPSIKRVEASRLQAYVDLRNKEAGRHKNVPIQVKTKGLPGVEVSPQPRSVDVVLEEKRSETFPVEVEIIGRPEAKYHIGEPVVDPGRVRLFGSKSTLKKVRSVKALVHAEGATETISRSVSLQIYGEDGLMSGVEADPQVIDVEVPIVRTGKEVPLQWNQITEPKKGYAVKNVKLSTNKVMVYGPKDYIKELKNYPLPKLDLSNATSDRTFKLPLSLSGEAVKVTPERVNVQVEIVEGTKKTMKDVPIEIQGKKEGFDVQVVSPDRFDLTLFGAPSILKNVEKENVKGSIDLADLPPGEHHVSVKVDLPKYIRVVDEEDLTVTVRIQKK</sequence>
<reference evidence="1 2" key="1">
    <citation type="submission" date="2017-05" db="EMBL/GenBank/DDBJ databases">
        <authorList>
            <person name="Varghese N."/>
            <person name="Submissions S."/>
        </authorList>
    </citation>
    <scope>NUCLEOTIDE SEQUENCE [LARGE SCALE GENOMIC DNA]</scope>
    <source>
        <strain evidence="1 2">DSM 45474</strain>
    </source>
</reference>
<dbReference type="OrthoDB" id="1013291at2"/>
<dbReference type="InterPro" id="IPR012505">
    <property type="entry name" value="YbbR"/>
</dbReference>
<gene>
    <name evidence="1" type="ORF">SAMN06264849_11113</name>
</gene>
<dbReference type="Proteomes" id="UP000315636">
    <property type="component" value="Unassembled WGS sequence"/>
</dbReference>
<name>A0A521EV89_9BACL</name>
<evidence type="ECO:0000313" key="2">
    <source>
        <dbReference type="Proteomes" id="UP000315636"/>
    </source>
</evidence>
<protein>
    <submittedName>
        <fullName evidence="1">YbbR domain-containing protein</fullName>
    </submittedName>
</protein>
<proteinExistence type="predicted"/>
<dbReference type="EMBL" id="FXTI01000011">
    <property type="protein sequence ID" value="SMO87868.1"/>
    <property type="molecule type" value="Genomic_DNA"/>
</dbReference>
<dbReference type="RefSeq" id="WP_142506410.1">
    <property type="nucleotide sequence ID" value="NZ_FXTI01000011.1"/>
</dbReference>
<dbReference type="PANTHER" id="PTHR37804:SF1">
    <property type="entry name" value="CDAA REGULATORY PROTEIN CDAR"/>
    <property type="match status" value="1"/>
</dbReference>
<evidence type="ECO:0000313" key="1">
    <source>
        <dbReference type="EMBL" id="SMO87868.1"/>
    </source>
</evidence>